<evidence type="ECO:0000256" key="2">
    <source>
        <dbReference type="ARBA" id="ARBA00004642"/>
    </source>
</evidence>
<evidence type="ECO:0000256" key="4">
    <source>
        <dbReference type="ARBA" id="ARBA00018339"/>
    </source>
</evidence>
<dbReference type="AlphaFoldDB" id="A0A8C1RWB5"/>
<dbReference type="InterPro" id="IPR011687">
    <property type="entry name" value="Nop53/GLTSCR2"/>
</dbReference>
<dbReference type="GO" id="GO:0008097">
    <property type="term" value="F:5S rRNA binding"/>
    <property type="evidence" value="ECO:0007669"/>
    <property type="project" value="TreeGrafter"/>
</dbReference>
<evidence type="ECO:0000256" key="6">
    <source>
        <dbReference type="ARBA" id="ARBA00023242"/>
    </source>
</evidence>
<dbReference type="GO" id="GO:0000027">
    <property type="term" value="P:ribosomal large subunit assembly"/>
    <property type="evidence" value="ECO:0007669"/>
    <property type="project" value="TreeGrafter"/>
</dbReference>
<protein>
    <recommendedName>
        <fullName evidence="4">Ribosome biogenesis protein NOP53</fullName>
    </recommendedName>
</protein>
<dbReference type="PANTHER" id="PTHR14211">
    <property type="entry name" value="GLIOMA SUPPRESSOR CANDIDATE REGION GENE 2"/>
    <property type="match status" value="1"/>
</dbReference>
<dbReference type="Pfam" id="PF07767">
    <property type="entry name" value="Nop53"/>
    <property type="match status" value="2"/>
</dbReference>
<dbReference type="Proteomes" id="UP000694427">
    <property type="component" value="Unplaced"/>
</dbReference>
<dbReference type="GO" id="GO:0005654">
    <property type="term" value="C:nucleoplasm"/>
    <property type="evidence" value="ECO:0007669"/>
    <property type="project" value="UniProtKB-SubCell"/>
</dbReference>
<organism evidence="7 8">
    <name type="scientific">Cyprinus carpio</name>
    <name type="common">Common carp</name>
    <dbReference type="NCBI Taxonomy" id="7962"/>
    <lineage>
        <taxon>Eukaryota</taxon>
        <taxon>Metazoa</taxon>
        <taxon>Chordata</taxon>
        <taxon>Craniata</taxon>
        <taxon>Vertebrata</taxon>
        <taxon>Euteleostomi</taxon>
        <taxon>Actinopterygii</taxon>
        <taxon>Neopterygii</taxon>
        <taxon>Teleostei</taxon>
        <taxon>Ostariophysi</taxon>
        <taxon>Cypriniformes</taxon>
        <taxon>Cyprinidae</taxon>
        <taxon>Cyprininae</taxon>
        <taxon>Cyprinus</taxon>
    </lineage>
</organism>
<dbReference type="PANTHER" id="PTHR14211:SF7">
    <property type="entry name" value="RIBOSOME BIOGENESIS PROTEIN NOP53"/>
    <property type="match status" value="1"/>
</dbReference>
<evidence type="ECO:0000256" key="5">
    <source>
        <dbReference type="ARBA" id="ARBA00022517"/>
    </source>
</evidence>
<comment type="similarity">
    <text evidence="3">Belongs to the NOP53 family.</text>
</comment>
<dbReference type="GO" id="GO:0005730">
    <property type="term" value="C:nucleolus"/>
    <property type="evidence" value="ECO:0007669"/>
    <property type="project" value="UniProtKB-SubCell"/>
</dbReference>
<evidence type="ECO:0000313" key="7">
    <source>
        <dbReference type="Ensembl" id="ENSCCRP00010121167.1"/>
    </source>
</evidence>
<evidence type="ECO:0000313" key="8">
    <source>
        <dbReference type="Proteomes" id="UP000694427"/>
    </source>
</evidence>
<dbReference type="Ensembl" id="ENSCCRT00010134582.1">
    <property type="protein sequence ID" value="ENSCCRP00010121167.1"/>
    <property type="gene ID" value="ENSCCRG00010052933.1"/>
</dbReference>
<comment type="subcellular location">
    <subcellularLocation>
        <location evidence="1">Nucleus</location>
        <location evidence="1">Nucleolus</location>
    </subcellularLocation>
    <subcellularLocation>
        <location evidence="2">Nucleus</location>
        <location evidence="2">Nucleoplasm</location>
    </subcellularLocation>
</comment>
<keyword evidence="6" id="KW-0539">Nucleus</keyword>
<reference evidence="7" key="2">
    <citation type="submission" date="2025-09" db="UniProtKB">
        <authorList>
            <consortium name="Ensembl"/>
        </authorList>
    </citation>
    <scope>IDENTIFICATION</scope>
</reference>
<evidence type="ECO:0000256" key="1">
    <source>
        <dbReference type="ARBA" id="ARBA00004604"/>
    </source>
</evidence>
<proteinExistence type="inferred from homology"/>
<reference evidence="7" key="1">
    <citation type="submission" date="2025-08" db="UniProtKB">
        <authorList>
            <consortium name="Ensembl"/>
        </authorList>
    </citation>
    <scope>IDENTIFICATION</scope>
</reference>
<dbReference type="GO" id="GO:0006364">
    <property type="term" value="P:rRNA processing"/>
    <property type="evidence" value="ECO:0007669"/>
    <property type="project" value="TreeGrafter"/>
</dbReference>
<name>A0A8C1RWB5_CYPCA</name>
<accession>A0A8C1RWB5</accession>
<keyword evidence="8" id="KW-1185">Reference proteome</keyword>
<keyword evidence="5" id="KW-0690">Ribosome biogenesis</keyword>
<evidence type="ECO:0000256" key="3">
    <source>
        <dbReference type="ARBA" id="ARBA00008838"/>
    </source>
</evidence>
<sequence>MSQIHIHDVTSPPTFSRLFCTIMAAAGRYNRMAASQPGFLPLKSNLDGSFSYFKRRKRVNKNKKKNWNKFHDFLFFVDTGETDGKDTQPQTTVKKGKNLKPLWIDLILQLDSHIPGPKNVLAFQQPSAKKQRRISEKAAKLAAMGVLPPSELGRAAAASGVSGKEHPVANNNPDRAFYGLWSAGTPEARPQRLNEEPSFLPAIEVIAPGGSYNPDLFLFFFLLDLFREAYEVEVKKLKAETGGVTLAKVSKIKNVYCKYCIFFFFRIFRRFQAPDLDVHLSNELASSLCSLKPEGSILKDIFNSLQRRNISEARERSECKRKYKLKYSEKRAFREIQ</sequence>